<evidence type="ECO:0000313" key="3">
    <source>
        <dbReference type="Proteomes" id="UP000729701"/>
    </source>
</evidence>
<reference evidence="2" key="2">
    <citation type="journal article" date="2022" name="Microbiol. Resour. Announc.">
        <title>Metagenome Sequencing to Explore Phylogenomics of Terrestrial Cyanobacteria.</title>
        <authorList>
            <person name="Ward R.D."/>
            <person name="Stajich J.E."/>
            <person name="Johansen J.R."/>
            <person name="Huntemann M."/>
            <person name="Clum A."/>
            <person name="Foster B."/>
            <person name="Foster B."/>
            <person name="Roux S."/>
            <person name="Palaniappan K."/>
            <person name="Varghese N."/>
            <person name="Mukherjee S."/>
            <person name="Reddy T.B.K."/>
            <person name="Daum C."/>
            <person name="Copeland A."/>
            <person name="Chen I.A."/>
            <person name="Ivanova N.N."/>
            <person name="Kyrpides N.C."/>
            <person name="Shapiro N."/>
            <person name="Eloe-Fadrosh E.A."/>
            <person name="Pietrasiak N."/>
        </authorList>
    </citation>
    <scope>NUCLEOTIDE SEQUENCE</scope>
    <source>
        <strain evidence="2">GSE-NOS-MK-12-04C</strain>
    </source>
</reference>
<evidence type="ECO:0000313" key="2">
    <source>
        <dbReference type="EMBL" id="MBW4667734.1"/>
    </source>
</evidence>
<dbReference type="AlphaFoldDB" id="A0A951QJZ2"/>
<proteinExistence type="predicted"/>
<protein>
    <submittedName>
        <fullName evidence="2">Type II toxin-antitoxin system RelE/ParE family toxin</fullName>
    </submittedName>
</protein>
<dbReference type="InterPro" id="IPR035093">
    <property type="entry name" value="RelE/ParE_toxin_dom_sf"/>
</dbReference>
<dbReference type="Proteomes" id="UP000729701">
    <property type="component" value="Unassembled WGS sequence"/>
</dbReference>
<keyword evidence="1" id="KW-1277">Toxin-antitoxin system</keyword>
<dbReference type="EMBL" id="JAHHGZ010000008">
    <property type="protein sequence ID" value="MBW4667734.1"/>
    <property type="molecule type" value="Genomic_DNA"/>
</dbReference>
<comment type="caution">
    <text evidence="2">The sequence shown here is derived from an EMBL/GenBank/DDBJ whole genome shotgun (WGS) entry which is preliminary data.</text>
</comment>
<organism evidence="2 3">
    <name type="scientific">Cyanomargarita calcarea GSE-NOS-MK-12-04C</name>
    <dbReference type="NCBI Taxonomy" id="2839659"/>
    <lineage>
        <taxon>Bacteria</taxon>
        <taxon>Bacillati</taxon>
        <taxon>Cyanobacteriota</taxon>
        <taxon>Cyanophyceae</taxon>
        <taxon>Nostocales</taxon>
        <taxon>Cyanomargaritaceae</taxon>
        <taxon>Cyanomargarita</taxon>
    </lineage>
</organism>
<dbReference type="Pfam" id="PF05016">
    <property type="entry name" value="ParE_toxin"/>
    <property type="match status" value="1"/>
</dbReference>
<reference evidence="2" key="1">
    <citation type="submission" date="2021-05" db="EMBL/GenBank/DDBJ databases">
        <authorList>
            <person name="Pietrasiak N."/>
            <person name="Ward R."/>
            <person name="Stajich J.E."/>
            <person name="Kurbessoian T."/>
        </authorList>
    </citation>
    <scope>NUCLEOTIDE SEQUENCE</scope>
    <source>
        <strain evidence="2">GSE-NOS-MK-12-04C</strain>
    </source>
</reference>
<dbReference type="Gene3D" id="3.30.2310.20">
    <property type="entry name" value="RelE-like"/>
    <property type="match status" value="1"/>
</dbReference>
<name>A0A951QJZ2_9CYAN</name>
<dbReference type="SUPFAM" id="SSF143011">
    <property type="entry name" value="RelE-like"/>
    <property type="match status" value="1"/>
</dbReference>
<gene>
    <name evidence="2" type="ORF">KME60_09915</name>
</gene>
<accession>A0A951QJZ2</accession>
<evidence type="ECO:0000256" key="1">
    <source>
        <dbReference type="ARBA" id="ARBA00022649"/>
    </source>
</evidence>
<sequence length="109" mass="12373">MSDENAIEYDIQLTPLALEMLAAVKDRREREKLSARIDQLKIEPGKQGKALVDNLSDFRSVRAVGQRYRIVYKVEQEQVLVLVVGIGRRKDGDKKDIYTVLAKLLGEST</sequence>
<dbReference type="InterPro" id="IPR007712">
    <property type="entry name" value="RelE/ParE_toxin"/>
</dbReference>